<evidence type="ECO:0000256" key="1">
    <source>
        <dbReference type="SAM" id="SignalP"/>
    </source>
</evidence>
<dbReference type="PROSITE" id="PS51318">
    <property type="entry name" value="TAT"/>
    <property type="match status" value="1"/>
</dbReference>
<evidence type="ECO:0000313" key="3">
    <source>
        <dbReference type="Proteomes" id="UP000516018"/>
    </source>
</evidence>
<dbReference type="AlphaFoldDB" id="A0A7H0G0Z9"/>
<reference evidence="2 3" key="1">
    <citation type="submission" date="2020-08" db="EMBL/GenBank/DDBJ databases">
        <title>Lysobacter sp. II4 sp. nov., isolated from soil.</title>
        <authorList>
            <person name="Woo C.Y."/>
            <person name="Kim J."/>
        </authorList>
    </citation>
    <scope>NUCLEOTIDE SEQUENCE [LARGE SCALE GENOMIC DNA]</scope>
    <source>
        <strain evidence="2 3">II4</strain>
    </source>
</reference>
<dbReference type="RefSeq" id="WP_187713400.1">
    <property type="nucleotide sequence ID" value="NZ_CP060820.1"/>
</dbReference>
<proteinExistence type="predicted"/>
<dbReference type="KEGG" id="lsx:H8B22_07165"/>
<evidence type="ECO:0000313" key="2">
    <source>
        <dbReference type="EMBL" id="QNP41965.1"/>
    </source>
</evidence>
<dbReference type="EMBL" id="CP060820">
    <property type="protein sequence ID" value="QNP41965.1"/>
    <property type="molecule type" value="Genomic_DNA"/>
</dbReference>
<organism evidence="2 3">
    <name type="scientific">Agrilutibacter terrestris</name>
    <dbReference type="NCBI Taxonomy" id="2865112"/>
    <lineage>
        <taxon>Bacteria</taxon>
        <taxon>Pseudomonadati</taxon>
        <taxon>Pseudomonadota</taxon>
        <taxon>Gammaproteobacteria</taxon>
        <taxon>Lysobacterales</taxon>
        <taxon>Lysobacteraceae</taxon>
        <taxon>Agrilutibacter</taxon>
    </lineage>
</organism>
<name>A0A7H0G0Z9_9GAMM</name>
<sequence>MNSRIRSTRNVLAAMLLAAVAAPVAAQKPMPSLPPVQAQAVLYVADCEERALPSQREVGEWTGQHNFSQVYATRQRLMGEIGRACQKDGIEQVRVVLQATAAATELVAMAEPRR</sequence>
<keyword evidence="1" id="KW-0732">Signal</keyword>
<evidence type="ECO:0008006" key="4">
    <source>
        <dbReference type="Google" id="ProtNLM"/>
    </source>
</evidence>
<gene>
    <name evidence="2" type="ORF">H8B22_07165</name>
</gene>
<keyword evidence="3" id="KW-1185">Reference proteome</keyword>
<dbReference type="InterPro" id="IPR006311">
    <property type="entry name" value="TAT_signal"/>
</dbReference>
<accession>A0A7H0G0Z9</accession>
<dbReference type="Proteomes" id="UP000516018">
    <property type="component" value="Chromosome"/>
</dbReference>
<protein>
    <recommendedName>
        <fullName evidence="4">UrcA family protein</fullName>
    </recommendedName>
</protein>
<feature type="signal peptide" evidence="1">
    <location>
        <begin position="1"/>
        <end position="26"/>
    </location>
</feature>
<feature type="chain" id="PRO_5028988510" description="UrcA family protein" evidence="1">
    <location>
        <begin position="27"/>
        <end position="114"/>
    </location>
</feature>